<comment type="caution">
    <text evidence="3">The sequence shown here is derived from an EMBL/GenBank/DDBJ whole genome shotgun (WGS) entry which is preliminary data.</text>
</comment>
<dbReference type="SUPFAM" id="SSF51735">
    <property type="entry name" value="NAD(P)-binding Rossmann-fold domains"/>
    <property type="match status" value="1"/>
</dbReference>
<dbReference type="RefSeq" id="WP_191323563.1">
    <property type="nucleotide sequence ID" value="NZ_BMZP01000004.1"/>
</dbReference>
<name>A0ABV7V6Z7_9SPHN</name>
<protein>
    <submittedName>
        <fullName evidence="3">SDR family NAD(P)-dependent oxidoreductase</fullName>
        <ecNumber evidence="3">1.1.1.-</ecNumber>
    </submittedName>
</protein>
<keyword evidence="2 3" id="KW-0560">Oxidoreductase</keyword>
<dbReference type="Gene3D" id="3.40.50.720">
    <property type="entry name" value="NAD(P)-binding Rossmann-like Domain"/>
    <property type="match status" value="1"/>
</dbReference>
<keyword evidence="4" id="KW-1185">Reference proteome</keyword>
<dbReference type="InterPro" id="IPR036291">
    <property type="entry name" value="NAD(P)-bd_dom_sf"/>
</dbReference>
<reference evidence="4" key="1">
    <citation type="journal article" date="2019" name="Int. J. Syst. Evol. Microbiol.">
        <title>The Global Catalogue of Microorganisms (GCM) 10K type strain sequencing project: providing services to taxonomists for standard genome sequencing and annotation.</title>
        <authorList>
            <consortium name="The Broad Institute Genomics Platform"/>
            <consortium name="The Broad Institute Genome Sequencing Center for Infectious Disease"/>
            <person name="Wu L."/>
            <person name="Ma J."/>
        </authorList>
    </citation>
    <scope>NUCLEOTIDE SEQUENCE [LARGE SCALE GENOMIC DNA]</scope>
    <source>
        <strain evidence="4">KCTC 42224</strain>
    </source>
</reference>
<dbReference type="Pfam" id="PF13561">
    <property type="entry name" value="adh_short_C2"/>
    <property type="match status" value="1"/>
</dbReference>
<organism evidence="3 4">
    <name type="scientific">Novosphingobium pokkalii</name>
    <dbReference type="NCBI Taxonomy" id="1770194"/>
    <lineage>
        <taxon>Bacteria</taxon>
        <taxon>Pseudomonadati</taxon>
        <taxon>Pseudomonadota</taxon>
        <taxon>Alphaproteobacteria</taxon>
        <taxon>Sphingomonadales</taxon>
        <taxon>Sphingomonadaceae</taxon>
        <taxon>Novosphingobium</taxon>
    </lineage>
</organism>
<dbReference type="PRINTS" id="PR00081">
    <property type="entry name" value="GDHRDH"/>
</dbReference>
<evidence type="ECO:0000313" key="4">
    <source>
        <dbReference type="Proteomes" id="UP001595683"/>
    </source>
</evidence>
<dbReference type="EC" id="1.1.1.-" evidence="3"/>
<proteinExistence type="inferred from homology"/>
<dbReference type="InterPro" id="IPR002347">
    <property type="entry name" value="SDR_fam"/>
</dbReference>
<accession>A0ABV7V6Z7</accession>
<comment type="similarity">
    <text evidence="1">Belongs to the short-chain dehydrogenases/reductases (SDR) family.</text>
</comment>
<evidence type="ECO:0000256" key="2">
    <source>
        <dbReference type="ARBA" id="ARBA00023002"/>
    </source>
</evidence>
<dbReference type="PANTHER" id="PTHR42760">
    <property type="entry name" value="SHORT-CHAIN DEHYDROGENASES/REDUCTASES FAMILY MEMBER"/>
    <property type="match status" value="1"/>
</dbReference>
<dbReference type="Proteomes" id="UP001595683">
    <property type="component" value="Unassembled WGS sequence"/>
</dbReference>
<dbReference type="PANTHER" id="PTHR42760:SF133">
    <property type="entry name" value="3-OXOACYL-[ACYL-CARRIER-PROTEIN] REDUCTASE"/>
    <property type="match status" value="1"/>
</dbReference>
<evidence type="ECO:0000256" key="1">
    <source>
        <dbReference type="ARBA" id="ARBA00006484"/>
    </source>
</evidence>
<dbReference type="GO" id="GO:0016491">
    <property type="term" value="F:oxidoreductase activity"/>
    <property type="evidence" value="ECO:0007669"/>
    <property type="project" value="UniProtKB-KW"/>
</dbReference>
<sequence>MTMPTKTYAIIGGAAGLGGALARILADGGDAVWLADTPTVAAAAPALANVAFHPMDLADTPTVAAAAPALANVAFHPMDLADPAAPRALVKTITRRQGRLDGLVVAASAMGGAPLADWQVDDWDRAAAINLRLPFLAAQAAEGLLTHSRGSLILVSSTATLRGQAQSHAYQATKAGLAGLLRSLAAELGPQGVRVNLVLPGWVETPQTQAFWRAQPDPNGARAAIDARIPLRRHGNADEVAAAMAWLLSDAASYVTGATIPLDGGDTAV</sequence>
<gene>
    <name evidence="3" type="ORF">ACFOOT_13665</name>
</gene>
<dbReference type="EMBL" id="JBHRYE010000022">
    <property type="protein sequence ID" value="MFC3672466.1"/>
    <property type="molecule type" value="Genomic_DNA"/>
</dbReference>
<dbReference type="CDD" id="cd05233">
    <property type="entry name" value="SDR_c"/>
    <property type="match status" value="1"/>
</dbReference>
<evidence type="ECO:0000313" key="3">
    <source>
        <dbReference type="EMBL" id="MFC3672466.1"/>
    </source>
</evidence>